<accession>B8HNX9</accession>
<gene>
    <name evidence="2" type="ordered locus">Cyan7425_3239</name>
</gene>
<dbReference type="Pfam" id="PF00657">
    <property type="entry name" value="Lipase_GDSL"/>
    <property type="match status" value="1"/>
</dbReference>
<dbReference type="PANTHER" id="PTHR22835:SF659">
    <property type="entry name" value="GDSL LIPASE_ACYLHYDROLASE, PUTATIVE (AFU_ORTHOLOGUE AFUA_2G00510)-RELATED"/>
    <property type="match status" value="1"/>
</dbReference>
<sequence length="288" mass="31432">MRKPLQIIVLLLLGFLLALMATVVFSTKPTQSINQLYIFGDSLSDTGNVFRATSGLYPSHPTYFQGRYSNGRVWVEYLAEQFSVNRVNNFAWGGATTGNHSTGLVPGLLAQVQSFSQNHSHTPADALYVLWAGANDYLQGTTNPAVPVANTTQAIESLVRIGATKILIANLPDLGELPATRNSTNSSQLSTLTQAHNSGLRRSLKVLNQQYPDLHIVTLDANVLYHQAINEPAKFGFTQVKTACLTAANPCRNPDQFLFWDSIHPTTAGHRILANNSATALKSQLLRN</sequence>
<comment type="similarity">
    <text evidence="1">Belongs to the 'GDSL' lipolytic enzyme family.</text>
</comment>
<dbReference type="STRING" id="395961.Cyan7425_3239"/>
<protein>
    <submittedName>
        <fullName evidence="2">Phosphatidylcholine--sterol O-acyltransferase</fullName>
        <ecNumber evidence="2">2.3.1.43</ecNumber>
    </submittedName>
</protein>
<organism evidence="2">
    <name type="scientific">Cyanothece sp. (strain PCC 7425 / ATCC 29141)</name>
    <dbReference type="NCBI Taxonomy" id="395961"/>
    <lineage>
        <taxon>Bacteria</taxon>
        <taxon>Bacillati</taxon>
        <taxon>Cyanobacteriota</taxon>
        <taxon>Cyanophyceae</taxon>
        <taxon>Gomontiellales</taxon>
        <taxon>Cyanothecaceae</taxon>
        <taxon>Cyanothece</taxon>
    </lineage>
</organism>
<dbReference type="KEGG" id="cyn:Cyan7425_3239"/>
<dbReference type="PROSITE" id="PS01098">
    <property type="entry name" value="LIPASE_GDSL_SER"/>
    <property type="match status" value="1"/>
</dbReference>
<dbReference type="PANTHER" id="PTHR22835">
    <property type="entry name" value="ZINC FINGER FYVE DOMAIN CONTAINING PROTEIN"/>
    <property type="match status" value="1"/>
</dbReference>
<dbReference type="CDD" id="cd01846">
    <property type="entry name" value="fatty_acyltransferase_like"/>
    <property type="match status" value="1"/>
</dbReference>
<proteinExistence type="inferred from homology"/>
<dbReference type="eggNOG" id="COG3240">
    <property type="taxonomic scope" value="Bacteria"/>
</dbReference>
<evidence type="ECO:0000256" key="1">
    <source>
        <dbReference type="ARBA" id="ARBA00008668"/>
    </source>
</evidence>
<dbReference type="InterPro" id="IPR036514">
    <property type="entry name" value="SGNH_hydro_sf"/>
</dbReference>
<dbReference type="SUPFAM" id="SSF52266">
    <property type="entry name" value="SGNH hydrolase"/>
    <property type="match status" value="1"/>
</dbReference>
<dbReference type="Gene3D" id="3.40.50.1110">
    <property type="entry name" value="SGNH hydrolase"/>
    <property type="match status" value="1"/>
</dbReference>
<evidence type="ECO:0000313" key="2">
    <source>
        <dbReference type="EMBL" id="ACL45566.1"/>
    </source>
</evidence>
<dbReference type="AlphaFoldDB" id="B8HNX9"/>
<dbReference type="InterPro" id="IPR001087">
    <property type="entry name" value="GDSL"/>
</dbReference>
<keyword evidence="2" id="KW-0808">Transferase</keyword>
<dbReference type="EC" id="2.3.1.43" evidence="2"/>
<dbReference type="HOGENOM" id="CLU_015101_3_2_3"/>
<reference evidence="2" key="1">
    <citation type="submission" date="2009-01" db="EMBL/GenBank/DDBJ databases">
        <title>Complete sequence of chromosome Cyanothece sp. PCC 7425.</title>
        <authorList>
            <consortium name="US DOE Joint Genome Institute"/>
            <person name="Lucas S."/>
            <person name="Copeland A."/>
            <person name="Lapidus A."/>
            <person name="Glavina del Rio T."/>
            <person name="Dalin E."/>
            <person name="Tice H."/>
            <person name="Bruce D."/>
            <person name="Goodwin L."/>
            <person name="Pitluck S."/>
            <person name="Sims D."/>
            <person name="Meineke L."/>
            <person name="Brettin T."/>
            <person name="Detter J.C."/>
            <person name="Han C."/>
            <person name="Larimer F."/>
            <person name="Land M."/>
            <person name="Hauser L."/>
            <person name="Kyrpides N."/>
            <person name="Ovchinnikova G."/>
            <person name="Liberton M."/>
            <person name="Stoeckel J."/>
            <person name="Banerjee A."/>
            <person name="Singh A."/>
            <person name="Page L."/>
            <person name="Sato H."/>
            <person name="Zhao L."/>
            <person name="Sherman L."/>
            <person name="Pakrasi H."/>
            <person name="Richardson P."/>
        </authorList>
    </citation>
    <scope>NUCLEOTIDE SEQUENCE</scope>
    <source>
        <strain evidence="2">PCC 7425</strain>
    </source>
</reference>
<dbReference type="InterPro" id="IPR008265">
    <property type="entry name" value="Lipase_GDSL_AS"/>
</dbReference>
<name>B8HNX9_CYAP4</name>
<dbReference type="EMBL" id="CP001344">
    <property type="protein sequence ID" value="ACL45566.1"/>
    <property type="molecule type" value="Genomic_DNA"/>
</dbReference>
<keyword evidence="2" id="KW-0012">Acyltransferase</keyword>
<dbReference type="GO" id="GO:0006629">
    <property type="term" value="P:lipid metabolic process"/>
    <property type="evidence" value="ECO:0007669"/>
    <property type="project" value="InterPro"/>
</dbReference>
<dbReference type="GO" id="GO:0016298">
    <property type="term" value="F:lipase activity"/>
    <property type="evidence" value="ECO:0007669"/>
    <property type="project" value="InterPro"/>
</dbReference>
<dbReference type="GO" id="GO:0004607">
    <property type="term" value="F:phosphatidylcholine-sterol O-acyltransferase activity"/>
    <property type="evidence" value="ECO:0007669"/>
    <property type="project" value="UniProtKB-EC"/>
</dbReference>